<comment type="caution">
    <text evidence="2">The sequence shown here is derived from an EMBL/GenBank/DDBJ whole genome shotgun (WGS) entry which is preliminary data.</text>
</comment>
<name>A0A918PZL3_9ACTN</name>
<dbReference type="Proteomes" id="UP000630936">
    <property type="component" value="Unassembled WGS sequence"/>
</dbReference>
<feature type="compositionally biased region" description="Gly residues" evidence="1">
    <location>
        <begin position="24"/>
        <end position="35"/>
    </location>
</feature>
<reference evidence="2" key="2">
    <citation type="submission" date="2020-09" db="EMBL/GenBank/DDBJ databases">
        <authorList>
            <person name="Sun Q."/>
            <person name="Ohkuma M."/>
        </authorList>
    </citation>
    <scope>NUCLEOTIDE SEQUENCE</scope>
    <source>
        <strain evidence="2">JCM 4988</strain>
    </source>
</reference>
<dbReference type="RefSeq" id="WP_190122778.1">
    <property type="nucleotide sequence ID" value="NZ_BMWG01000004.1"/>
</dbReference>
<gene>
    <name evidence="2" type="ORF">GCM10010387_22110</name>
</gene>
<evidence type="ECO:0000256" key="1">
    <source>
        <dbReference type="SAM" id="MobiDB-lite"/>
    </source>
</evidence>
<feature type="region of interest" description="Disordered" evidence="1">
    <location>
        <begin position="1"/>
        <end position="89"/>
    </location>
</feature>
<evidence type="ECO:0000313" key="2">
    <source>
        <dbReference type="EMBL" id="GGZ28260.1"/>
    </source>
</evidence>
<keyword evidence="3" id="KW-1185">Reference proteome</keyword>
<proteinExistence type="predicted"/>
<feature type="compositionally biased region" description="Basic and acidic residues" evidence="1">
    <location>
        <begin position="1"/>
        <end position="10"/>
    </location>
</feature>
<dbReference type="EMBL" id="BMWG01000004">
    <property type="protein sequence ID" value="GGZ28260.1"/>
    <property type="molecule type" value="Genomic_DNA"/>
</dbReference>
<organism evidence="2 3">
    <name type="scientific">Streptomyces inusitatus</name>
    <dbReference type="NCBI Taxonomy" id="68221"/>
    <lineage>
        <taxon>Bacteria</taxon>
        <taxon>Bacillati</taxon>
        <taxon>Actinomycetota</taxon>
        <taxon>Actinomycetes</taxon>
        <taxon>Kitasatosporales</taxon>
        <taxon>Streptomycetaceae</taxon>
        <taxon>Streptomyces</taxon>
    </lineage>
</organism>
<reference evidence="2" key="1">
    <citation type="journal article" date="2014" name="Int. J. Syst. Evol. Microbiol.">
        <title>Complete genome sequence of Corynebacterium casei LMG S-19264T (=DSM 44701T), isolated from a smear-ripened cheese.</title>
        <authorList>
            <consortium name="US DOE Joint Genome Institute (JGI-PGF)"/>
            <person name="Walter F."/>
            <person name="Albersmeier A."/>
            <person name="Kalinowski J."/>
            <person name="Ruckert C."/>
        </authorList>
    </citation>
    <scope>NUCLEOTIDE SEQUENCE</scope>
    <source>
        <strain evidence="2">JCM 4988</strain>
    </source>
</reference>
<feature type="region of interest" description="Disordered" evidence="1">
    <location>
        <begin position="1351"/>
        <end position="1382"/>
    </location>
</feature>
<evidence type="ECO:0008006" key="4">
    <source>
        <dbReference type="Google" id="ProtNLM"/>
    </source>
</evidence>
<evidence type="ECO:0000313" key="3">
    <source>
        <dbReference type="Proteomes" id="UP000630936"/>
    </source>
</evidence>
<feature type="compositionally biased region" description="Low complexity" evidence="1">
    <location>
        <begin position="48"/>
        <end position="58"/>
    </location>
</feature>
<feature type="compositionally biased region" description="Basic and acidic residues" evidence="1">
    <location>
        <begin position="1359"/>
        <end position="1373"/>
    </location>
</feature>
<feature type="compositionally biased region" description="Gly residues" evidence="1">
    <location>
        <begin position="59"/>
        <end position="86"/>
    </location>
</feature>
<accession>A0A918PZL3</accession>
<protein>
    <recommendedName>
        <fullName evidence="4">DNA-binding protein</fullName>
    </recommendedName>
</protein>
<sequence length="1697" mass="181376">MSGAARRPDATADGTAEGMDGTDGTDGQGTVGGSMDGLLEAGGVLPLGGDTSGTNGTNGTNGGGSGVPGRGRGRGRASGEGGGGGTDELTARAYRHPALDGRTVVRLVPGAIAPAEDLALEYLGFESAGSAAVGRVKPRSLGFPAWALVNDPANGHHALAVVKEMERLTRQVTTKPGLAKEGFDEIGERLDRSVPQFLPTYYEQVGRQFLAAEARQQASVFFGKARAAEQRHALPVDEERLREVFLEFAGEGALSGKALREYAKGLAVRLSPERAYAEFRLVSAQRCTAGLTPYAGMLEDLRRLAKGAGLDAADEEESLVREIIHTGAMSHASGSFWKSALPALTAVAAEDAAVRERLLTLLPQTGGESTEKFDADWLALLERCGAFELLMDGTVPAAEWLSSWSGHRQRGWGDLARLAPELTLVEKLAKRLIADGTPVKLLQDGWRVTVDLDVLDLCLALGVPVSPPTAGMKNLQLSGWLSDEREGRRDLAALVADERFAQLLRDGVEQLAGGDSPGRLKRIAEHPALRTVLAGWLADRADDLDRPLGLPEVDHQLGRLAGFSSAAVLNTAPEALARITAFSPAGALARTLRTGILDELGWPALEEAVAELGPRAPQGRGQRDKESYALSDAWPALVVRLGMRAVAVGPQGVLDRQTLSLPASKDYSWNDPTVRYIGGQWLTINGYGDGRRGRWSGSAADVFKPNGMLQDSHNSFQTPSLELPDGSRTFGGRPVHAGDTSFASEARPVASDGVSVWVLHENAWWDYDPLTARRGRVTLPAFFDAALAERSGGALVRRACRLLPARPGLEASPFGSANGLLGWWVRFDPDTRTLTACSVDGARGPAVRLPADGDPERAATEIPLPPLRLPGGGVLHPRETRSYHGRVELYDAEGVRLASVAEGGTDEVYASGTPLVAPVGHWHALRPRDERGSAVLREVTEADAAALLTAVSEGAEPSGAVGELLPGITHPALIAGVAGFVAEAARHVKRVAALAERAAEQSGTGPAKGRPEVAFAYDGLLRQALNGLLSSRRHYGSYGWEEDDATAMNQLRTLRRMLAPDTGEAEEESRGTGVHWISLLGHGLAGAAVRAASPTTSEKEREALLEFLDAALETRVDGEAVLLDSRGRLRTVQLKGRFDQNPADPVGTVRRSGARVLMFMCVERTDHPRATWNCVEYDPAGAFGGWDGLTEIDSRVLGSAGDPSYAESLRRLIDGVREHGPLPYRPEQAQEFAERVGVGAATAALVQLGLPGINEYGRDGLLTAEYLAPLGLKSADAKSARETLGDFAPAERRRYTGLLLPAEPDRVDELWTRGFHLEPLIEAWLAERGRRRATPPWLTARLMAEFASDPGLDAALNPETRRELTRGTEQRPDEDGDLTPVDKDALLTGRTLASSVTALRWLAYRLPFGDPLRAVLPTTLRMLRERLTDPRLLLDLGCDWDADGKSTSKRIREAHGLGPNTGGRKHGLVEVGDTLVLAPTRYYTELESVWVRAASVATGEHAGPDHPTLKLLLAISGDSDELAALRAVLGTEFAELLAADGPAGAAQHPAHSAPELVTAAAGRFGLSEDAAALYLMLLALPDPTDRNQAEWTGWKPARLKKARAELAGTELVVEAKRARAGRSLFLPGGWLEARTPRLPLESWKSDLLPGAEHAFAVPDRPVAELFAVAWQRVLDGDAPGFEVFKGRNARRGKGGSR</sequence>